<gene>
    <name evidence="2" type="ORF">W59_11846</name>
</gene>
<dbReference type="AlphaFoldDB" id="I0WTN3"/>
<dbReference type="Proteomes" id="UP000006447">
    <property type="component" value="Unassembled WGS sequence"/>
</dbReference>
<name>I0WTN3_RHOOP</name>
<reference evidence="2 3" key="1">
    <citation type="journal article" date="2012" name="J. Bacteriol.">
        <title>Draft genome sequence of the nitrophenol-degrading actinomycete Rhodococcus imtechensis RKJ300.</title>
        <authorList>
            <person name="Vikram S."/>
            <person name="Kumar S."/>
            <person name="Subramanian S."/>
            <person name="Raghava G.P."/>
        </authorList>
    </citation>
    <scope>NUCLEOTIDE SEQUENCE [LARGE SCALE GENOMIC DNA]</scope>
    <source>
        <strain evidence="2 3">RKJ300</strain>
    </source>
</reference>
<dbReference type="RefSeq" id="WP_007297371.1">
    <property type="nucleotide sequence ID" value="NZ_AJJH01000057.1"/>
</dbReference>
<comment type="caution">
    <text evidence="2">The sequence shown here is derived from an EMBL/GenBank/DDBJ whole genome shotgun (WGS) entry which is preliminary data.</text>
</comment>
<dbReference type="EMBL" id="AJJH01000057">
    <property type="protein sequence ID" value="EID79749.1"/>
    <property type="molecule type" value="Genomic_DNA"/>
</dbReference>
<sequence>MDFETELDDEERDLLDREEPVIDGDPPQTIEDIVRDSLEGQDPKAKLQPIDGLAVKFGDDRVSDDKELNALIQTSAQTEELAEAEWVAHGFAPVAHIPGADQLLAYDADLMRRIIDMDEPTQRKAARWCAIRAYEYAGLADREWVAPALTALGSDQPPPSPFDDIQHVSTRWQTDRQNDKDEPIRPLHELRGPFDHGGQNLPYHAIPAYFSALDPNPLAAVIRTLSHASHTYGADVDRLHAAFKDEY</sequence>
<evidence type="ECO:0000313" key="3">
    <source>
        <dbReference type="Proteomes" id="UP000006447"/>
    </source>
</evidence>
<feature type="region of interest" description="Disordered" evidence="1">
    <location>
        <begin position="1"/>
        <end position="29"/>
    </location>
</feature>
<evidence type="ECO:0000313" key="2">
    <source>
        <dbReference type="EMBL" id="EID79749.1"/>
    </source>
</evidence>
<evidence type="ECO:0000256" key="1">
    <source>
        <dbReference type="SAM" id="MobiDB-lite"/>
    </source>
</evidence>
<feature type="compositionally biased region" description="Acidic residues" evidence="1">
    <location>
        <begin position="1"/>
        <end position="13"/>
    </location>
</feature>
<accession>I0WTN3</accession>
<organism evidence="2 3">
    <name type="scientific">Rhodococcus opacus RKJ300 = JCM 13270</name>
    <dbReference type="NCBI Taxonomy" id="1165867"/>
    <lineage>
        <taxon>Bacteria</taxon>
        <taxon>Bacillati</taxon>
        <taxon>Actinomycetota</taxon>
        <taxon>Actinomycetes</taxon>
        <taxon>Mycobacteriales</taxon>
        <taxon>Nocardiaceae</taxon>
        <taxon>Rhodococcus</taxon>
    </lineage>
</organism>
<proteinExistence type="predicted"/>
<dbReference type="PATRIC" id="fig|1165867.3.peg.2408"/>
<protein>
    <submittedName>
        <fullName evidence="2">Uncharacterized protein</fullName>
    </submittedName>
</protein>